<evidence type="ECO:0000256" key="1">
    <source>
        <dbReference type="ARBA" id="ARBA00022670"/>
    </source>
</evidence>
<dbReference type="InterPro" id="IPR009003">
    <property type="entry name" value="Peptidase_S1_PA"/>
</dbReference>
<evidence type="ECO:0000313" key="10">
    <source>
        <dbReference type="EMBL" id="EDS26274.1"/>
    </source>
</evidence>
<dbReference type="InParanoid" id="B0WFK6"/>
<reference evidence="11" key="2">
    <citation type="submission" date="2021-02" db="UniProtKB">
        <authorList>
            <consortium name="EnsemblMetazoa"/>
        </authorList>
    </citation>
    <scope>IDENTIFICATION</scope>
    <source>
        <strain evidence="11">JHB</strain>
    </source>
</reference>
<sequence length="270" mass="29165">MKCIVWISICLALVTAGPVEDIWLRYNRRMLGEAKATEELPARGRIIGGVETSIENVPYQLSLLRNNFFSCGASVISEQWALSAAHCVYPAPSPHTVTLGGGATNKLDSIIFEVAEIILHPQYDDWAFQYDASLLKTTQPMVGYNIAPIALMPVNEDFPAGTRAVVSGWGVMDIVSGEVSENLRMVSVPIIAQEECQQAWPYSVTDDMLCASEPGRSHCGGDSGGPLVVGGRQIGIVSWGQYGCYGVLPSVFARVSHESIRSFISKLAGV</sequence>
<keyword evidence="8" id="KW-0732">Signal</keyword>
<dbReference type="InterPro" id="IPR001254">
    <property type="entry name" value="Trypsin_dom"/>
</dbReference>
<reference evidence="10" key="1">
    <citation type="submission" date="2007-03" db="EMBL/GenBank/DDBJ databases">
        <title>Annotation of Culex pipiens quinquefasciatus.</title>
        <authorList>
            <consortium name="The Broad Institute Genome Sequencing Platform"/>
            <person name="Atkinson P.W."/>
            <person name="Hemingway J."/>
            <person name="Christensen B.M."/>
            <person name="Higgs S."/>
            <person name="Kodira C."/>
            <person name="Hannick L."/>
            <person name="Megy K."/>
            <person name="O'Leary S."/>
            <person name="Pearson M."/>
            <person name="Haas B.J."/>
            <person name="Mauceli E."/>
            <person name="Wortman J.R."/>
            <person name="Lee N.H."/>
            <person name="Guigo R."/>
            <person name="Stanke M."/>
            <person name="Alvarado L."/>
            <person name="Amedeo P."/>
            <person name="Antoine C.H."/>
            <person name="Arensburger P."/>
            <person name="Bidwell S.L."/>
            <person name="Crawford M."/>
            <person name="Camaro F."/>
            <person name="Devon K."/>
            <person name="Engels R."/>
            <person name="Hammond M."/>
            <person name="Howarth C."/>
            <person name="Koehrsen M."/>
            <person name="Lawson D."/>
            <person name="Montgomery P."/>
            <person name="Nene V."/>
            <person name="Nusbaum C."/>
            <person name="Puiu D."/>
            <person name="Romero-Severson J."/>
            <person name="Severson D.W."/>
            <person name="Shumway M."/>
            <person name="Sisk P."/>
            <person name="Stolte C."/>
            <person name="Zeng Q."/>
            <person name="Eisenstadt E."/>
            <person name="Fraser-Liggett C."/>
            <person name="Strausberg R."/>
            <person name="Galagan J."/>
            <person name="Birren B."/>
            <person name="Collins F.H."/>
        </authorList>
    </citation>
    <scope>NUCLEOTIDE SEQUENCE [LARGE SCALE GENOMIC DNA]</scope>
    <source>
        <strain evidence="10">JHB</strain>
    </source>
</reference>
<dbReference type="PROSITE" id="PS00135">
    <property type="entry name" value="TRYPSIN_SER"/>
    <property type="match status" value="1"/>
</dbReference>
<evidence type="ECO:0000256" key="5">
    <source>
        <dbReference type="ARBA" id="ARBA00023157"/>
    </source>
</evidence>
<dbReference type="EnsemblMetazoa" id="CPIJ006076-RA">
    <property type="protein sequence ID" value="CPIJ006076-PA"/>
    <property type="gene ID" value="CPIJ006076"/>
</dbReference>
<dbReference type="SMART" id="SM00020">
    <property type="entry name" value="Tryp_SPc"/>
    <property type="match status" value="1"/>
</dbReference>
<evidence type="ECO:0000313" key="12">
    <source>
        <dbReference type="Proteomes" id="UP000002320"/>
    </source>
</evidence>
<dbReference type="SUPFAM" id="SSF50494">
    <property type="entry name" value="Trypsin-like serine proteases"/>
    <property type="match status" value="1"/>
</dbReference>
<keyword evidence="4 7" id="KW-0720">Serine protease</keyword>
<organism>
    <name type="scientific">Culex quinquefasciatus</name>
    <name type="common">Southern house mosquito</name>
    <name type="synonym">Culex pungens</name>
    <dbReference type="NCBI Taxonomy" id="7176"/>
    <lineage>
        <taxon>Eukaryota</taxon>
        <taxon>Metazoa</taxon>
        <taxon>Ecdysozoa</taxon>
        <taxon>Arthropoda</taxon>
        <taxon>Hexapoda</taxon>
        <taxon>Insecta</taxon>
        <taxon>Pterygota</taxon>
        <taxon>Neoptera</taxon>
        <taxon>Endopterygota</taxon>
        <taxon>Diptera</taxon>
        <taxon>Nematocera</taxon>
        <taxon>Culicoidea</taxon>
        <taxon>Culicidae</taxon>
        <taxon>Culicinae</taxon>
        <taxon>Culicini</taxon>
        <taxon>Culex</taxon>
        <taxon>Culex</taxon>
    </lineage>
</organism>
<evidence type="ECO:0000259" key="9">
    <source>
        <dbReference type="PROSITE" id="PS50240"/>
    </source>
</evidence>
<dbReference type="VEuPathDB" id="VectorBase:CPIJ006076"/>
<dbReference type="EMBL" id="DS231918">
    <property type="protein sequence ID" value="EDS26274.1"/>
    <property type="molecule type" value="Genomic_DNA"/>
</dbReference>
<dbReference type="Proteomes" id="UP000002320">
    <property type="component" value="Unassembled WGS sequence"/>
</dbReference>
<dbReference type="GO" id="GO:0004252">
    <property type="term" value="F:serine-type endopeptidase activity"/>
    <property type="evidence" value="ECO:0007669"/>
    <property type="project" value="InterPro"/>
</dbReference>
<keyword evidence="2" id="KW-0222">Digestion</keyword>
<feature type="chain" id="PRO_5011407968" evidence="8">
    <location>
        <begin position="17"/>
        <end position="270"/>
    </location>
</feature>
<dbReference type="OrthoDB" id="10059102at2759"/>
<dbReference type="PROSITE" id="PS00134">
    <property type="entry name" value="TRYPSIN_HIS"/>
    <property type="match status" value="1"/>
</dbReference>
<evidence type="ECO:0000256" key="8">
    <source>
        <dbReference type="SAM" id="SignalP"/>
    </source>
</evidence>
<dbReference type="eggNOG" id="KOG3627">
    <property type="taxonomic scope" value="Eukaryota"/>
</dbReference>
<evidence type="ECO:0000313" key="11">
    <source>
        <dbReference type="EnsemblMetazoa" id="CPIJ006076-PA"/>
    </source>
</evidence>
<dbReference type="PRINTS" id="PR00722">
    <property type="entry name" value="CHYMOTRYPSIN"/>
</dbReference>
<dbReference type="InterPro" id="IPR018114">
    <property type="entry name" value="TRYPSIN_HIS"/>
</dbReference>
<dbReference type="InterPro" id="IPR050430">
    <property type="entry name" value="Peptidase_S1"/>
</dbReference>
<accession>B0WFK6</accession>
<evidence type="ECO:0000256" key="6">
    <source>
        <dbReference type="ARBA" id="ARBA00024195"/>
    </source>
</evidence>
<dbReference type="MEROPS" id="S01.094"/>
<dbReference type="InterPro" id="IPR001314">
    <property type="entry name" value="Peptidase_S1A"/>
</dbReference>
<dbReference type="InterPro" id="IPR033116">
    <property type="entry name" value="TRYPSIN_SER"/>
</dbReference>
<dbReference type="HOGENOM" id="CLU_006842_7_1_1"/>
<keyword evidence="1 7" id="KW-0645">Protease</keyword>
<dbReference type="OMA" id="IVWISIC"/>
<dbReference type="PANTHER" id="PTHR24276">
    <property type="entry name" value="POLYSERASE-RELATED"/>
    <property type="match status" value="1"/>
</dbReference>
<feature type="signal peptide" evidence="8">
    <location>
        <begin position="1"/>
        <end position="16"/>
    </location>
</feature>
<dbReference type="GO" id="GO:0006508">
    <property type="term" value="P:proteolysis"/>
    <property type="evidence" value="ECO:0007669"/>
    <property type="project" value="UniProtKB-KW"/>
</dbReference>
<comment type="similarity">
    <text evidence="6">Belongs to the peptidase S1 family. CLIP subfamily.</text>
</comment>
<keyword evidence="12" id="KW-1185">Reference proteome</keyword>
<evidence type="ECO:0000256" key="7">
    <source>
        <dbReference type="RuleBase" id="RU363034"/>
    </source>
</evidence>
<protein>
    <submittedName>
        <fullName evidence="10">Hypodermin-B</fullName>
    </submittedName>
</protein>
<dbReference type="AlphaFoldDB" id="B0WFK6"/>
<evidence type="ECO:0000256" key="3">
    <source>
        <dbReference type="ARBA" id="ARBA00022801"/>
    </source>
</evidence>
<dbReference type="VEuPathDB" id="VectorBase:CQUJHB001450"/>
<feature type="domain" description="Peptidase S1" evidence="9">
    <location>
        <begin position="46"/>
        <end position="269"/>
    </location>
</feature>
<dbReference type="GO" id="GO:0007586">
    <property type="term" value="P:digestion"/>
    <property type="evidence" value="ECO:0007669"/>
    <property type="project" value="UniProtKB-KW"/>
</dbReference>
<dbReference type="Pfam" id="PF00089">
    <property type="entry name" value="Trypsin"/>
    <property type="match status" value="1"/>
</dbReference>
<dbReference type="Gene3D" id="2.40.10.10">
    <property type="entry name" value="Trypsin-like serine proteases"/>
    <property type="match status" value="1"/>
</dbReference>
<name>B0WFK6_CULQU</name>
<keyword evidence="5" id="KW-1015">Disulfide bond</keyword>
<dbReference type="KEGG" id="cqu:CpipJ_CPIJ006076"/>
<dbReference type="FunFam" id="2.40.10.10:FF:000034">
    <property type="entry name" value="Eupolytin"/>
    <property type="match status" value="1"/>
</dbReference>
<dbReference type="InterPro" id="IPR043504">
    <property type="entry name" value="Peptidase_S1_PA_chymotrypsin"/>
</dbReference>
<dbReference type="PROSITE" id="PS50240">
    <property type="entry name" value="TRYPSIN_DOM"/>
    <property type="match status" value="1"/>
</dbReference>
<dbReference type="STRING" id="7176.B0WFK6"/>
<keyword evidence="3 7" id="KW-0378">Hydrolase</keyword>
<dbReference type="CDD" id="cd00190">
    <property type="entry name" value="Tryp_SPc"/>
    <property type="match status" value="1"/>
</dbReference>
<evidence type="ECO:0000256" key="2">
    <source>
        <dbReference type="ARBA" id="ARBA00022757"/>
    </source>
</evidence>
<proteinExistence type="inferred from homology"/>
<gene>
    <name evidence="11" type="primary">6037594</name>
    <name evidence="10" type="ORF">CpipJ_CPIJ006076</name>
</gene>
<dbReference type="PANTHER" id="PTHR24276:SF91">
    <property type="entry name" value="AT26814P-RELATED"/>
    <property type="match status" value="1"/>
</dbReference>
<evidence type="ECO:0000256" key="4">
    <source>
        <dbReference type="ARBA" id="ARBA00022825"/>
    </source>
</evidence>